<dbReference type="GO" id="GO:0051539">
    <property type="term" value="F:4 iron, 4 sulfur cluster binding"/>
    <property type="evidence" value="ECO:0007669"/>
    <property type="project" value="UniProtKB-KW"/>
</dbReference>
<dbReference type="GO" id="GO:0046872">
    <property type="term" value="F:metal ion binding"/>
    <property type="evidence" value="ECO:0007669"/>
    <property type="project" value="UniProtKB-KW"/>
</dbReference>
<evidence type="ECO:0000256" key="4">
    <source>
        <dbReference type="ARBA" id="ARBA00023004"/>
    </source>
</evidence>
<dbReference type="PANTHER" id="PTHR32479">
    <property type="entry name" value="GLYCOLATE OXIDASE IRON-SULFUR SUBUNIT"/>
    <property type="match status" value="1"/>
</dbReference>
<keyword evidence="2" id="KW-0479">Metal-binding</keyword>
<dbReference type="GeneID" id="38666745"/>
<dbReference type="InterPro" id="IPR004017">
    <property type="entry name" value="Cys_rich_dom"/>
</dbReference>
<reference evidence="7" key="3">
    <citation type="journal article" date="2019" name="BMC Res. Notes">
        <title>Complete genome sequence of the Sulfodiicoccus acidiphilus strain HS-1T, the first crenarchaeon that lacks polB3, isolated from an acidic hot spring in Ohwaku-dani, Hakone, Japan.</title>
        <authorList>
            <person name="Sakai H.D."/>
            <person name="Kurosawa N."/>
        </authorList>
    </citation>
    <scope>NUCLEOTIDE SEQUENCE</scope>
    <source>
        <strain evidence="7">HS-1</strain>
    </source>
</reference>
<reference evidence="8" key="1">
    <citation type="journal article" date="2014" name="Int. J. Syst. Evol. Microbiol.">
        <title>Complete genome sequence of Corynebacterium casei LMG S-19264T (=DSM 44701T), isolated from a smear-ripened cheese.</title>
        <authorList>
            <consortium name="US DOE Joint Genome Institute (JGI-PGF)"/>
            <person name="Walter F."/>
            <person name="Albersmeier A."/>
            <person name="Kalinowski J."/>
            <person name="Ruckert C."/>
        </authorList>
    </citation>
    <scope>NUCLEOTIDE SEQUENCE</scope>
    <source>
        <strain evidence="8">JCM 31740</strain>
    </source>
</reference>
<dbReference type="RefSeq" id="WP_126450059.1">
    <property type="nucleotide sequence ID" value="NZ_AP018553.1"/>
</dbReference>
<dbReference type="PROSITE" id="PS51379">
    <property type="entry name" value="4FE4S_FER_2"/>
    <property type="match status" value="1"/>
</dbReference>
<dbReference type="Pfam" id="PF02754">
    <property type="entry name" value="CCG"/>
    <property type="match status" value="2"/>
</dbReference>
<evidence type="ECO:0000256" key="5">
    <source>
        <dbReference type="ARBA" id="ARBA00023014"/>
    </source>
</evidence>
<protein>
    <submittedName>
        <fullName evidence="7">Glycerol-3-phosphate dehydrogenase</fullName>
    </submittedName>
</protein>
<name>A0A348B3U2_9CREN</name>
<reference evidence="9" key="2">
    <citation type="submission" date="2018-04" db="EMBL/GenBank/DDBJ databases">
        <title>Complete genome sequence of Sulfodiicoccus acidiphilus strain HS-1.</title>
        <authorList>
            <person name="Sakai H.D."/>
            <person name="Kurosawa N."/>
        </authorList>
    </citation>
    <scope>NUCLEOTIDE SEQUENCE [LARGE SCALE GENOMIC DNA]</scope>
    <source>
        <strain evidence="9">HS-1</strain>
    </source>
</reference>
<dbReference type="PROSITE" id="PS00198">
    <property type="entry name" value="4FE4S_FER_1"/>
    <property type="match status" value="1"/>
</dbReference>
<dbReference type="Proteomes" id="UP000276741">
    <property type="component" value="Chromosome"/>
</dbReference>
<dbReference type="PANTHER" id="PTHR32479:SF19">
    <property type="entry name" value="ANAEROBIC GLYCEROL-3-PHOSPHATE DEHYDROGENASE SUBUNIT C"/>
    <property type="match status" value="1"/>
</dbReference>
<dbReference type="AlphaFoldDB" id="A0A348B3U2"/>
<evidence type="ECO:0000313" key="7">
    <source>
        <dbReference type="EMBL" id="BBD72844.1"/>
    </source>
</evidence>
<dbReference type="EMBL" id="BMQS01000002">
    <property type="protein sequence ID" value="GGT88548.1"/>
    <property type="molecule type" value="Genomic_DNA"/>
</dbReference>
<feature type="domain" description="4Fe-4S ferredoxin-type" evidence="6">
    <location>
        <begin position="19"/>
        <end position="50"/>
    </location>
</feature>
<dbReference type="SUPFAM" id="SSF54862">
    <property type="entry name" value="4Fe-4S ferredoxins"/>
    <property type="match status" value="1"/>
</dbReference>
<proteinExistence type="predicted"/>
<dbReference type="Proteomes" id="UP000616143">
    <property type="component" value="Unassembled WGS sequence"/>
</dbReference>
<keyword evidence="3" id="KW-0677">Repeat</keyword>
<reference evidence="8" key="4">
    <citation type="submission" date="2020-09" db="EMBL/GenBank/DDBJ databases">
        <authorList>
            <person name="Sun Q."/>
            <person name="Ohkuma M."/>
        </authorList>
    </citation>
    <scope>NUCLEOTIDE SEQUENCE</scope>
    <source>
        <strain evidence="8">JCM 31740</strain>
    </source>
</reference>
<organism evidence="7 9">
    <name type="scientific">Sulfodiicoccus acidiphilus</name>
    <dbReference type="NCBI Taxonomy" id="1670455"/>
    <lineage>
        <taxon>Archaea</taxon>
        <taxon>Thermoproteota</taxon>
        <taxon>Thermoprotei</taxon>
        <taxon>Sulfolobales</taxon>
        <taxon>Sulfolobaceae</taxon>
        <taxon>Sulfodiicoccus</taxon>
    </lineage>
</organism>
<accession>A0A348B3U2</accession>
<keyword evidence="4" id="KW-0408">Iron</keyword>
<keyword evidence="5" id="KW-0411">Iron-sulfur</keyword>
<evidence type="ECO:0000256" key="3">
    <source>
        <dbReference type="ARBA" id="ARBA00022737"/>
    </source>
</evidence>
<evidence type="ECO:0000313" key="8">
    <source>
        <dbReference type="EMBL" id="GGT88548.1"/>
    </source>
</evidence>
<dbReference type="InterPro" id="IPR017900">
    <property type="entry name" value="4Fe4S_Fe_S_CS"/>
</dbReference>
<evidence type="ECO:0000256" key="1">
    <source>
        <dbReference type="ARBA" id="ARBA00022485"/>
    </source>
</evidence>
<dbReference type="Pfam" id="PF13237">
    <property type="entry name" value="Fer4_10"/>
    <property type="match status" value="1"/>
</dbReference>
<evidence type="ECO:0000313" key="9">
    <source>
        <dbReference type="Proteomes" id="UP000276741"/>
    </source>
</evidence>
<gene>
    <name evidence="8" type="ORF">GCM10007116_03180</name>
    <name evidence="7" type="ORF">HS1genome_1233</name>
</gene>
<dbReference type="OrthoDB" id="35334at2157"/>
<dbReference type="Gene3D" id="3.30.70.20">
    <property type="match status" value="1"/>
</dbReference>
<dbReference type="EMBL" id="AP018553">
    <property type="protein sequence ID" value="BBD72844.1"/>
    <property type="molecule type" value="Genomic_DNA"/>
</dbReference>
<dbReference type="InterPro" id="IPR017896">
    <property type="entry name" value="4Fe4S_Fe-S-bd"/>
</dbReference>
<dbReference type="GO" id="GO:0016491">
    <property type="term" value="F:oxidoreductase activity"/>
    <property type="evidence" value="ECO:0007669"/>
    <property type="project" value="UniProtKB-ARBA"/>
</dbReference>
<keyword evidence="1" id="KW-0004">4Fe-4S</keyword>
<evidence type="ECO:0000256" key="2">
    <source>
        <dbReference type="ARBA" id="ARBA00022723"/>
    </source>
</evidence>
<sequence length="395" mass="44584">MYTLNPSNPSFLDSEKLKSEFVRQASICHGCRLCFNYCPAFPSLFRLTDQKGPKALTIDDLNVVASECFHCNMCYVNCPYTPPHEFAMDFAHLMDWAWLYHKSQSGLKLRDLLWESLDALPLVRPLAKGFLKAGSKFLGVEEGAPMPEVAEREPKMEGKVENPVAKVVLFPTCLGRNFFPDVIEDLVEVYNRLGIEVRKGEFKCCGAPMLDAGDARRLHDNAEYNSRMIEKYQREGYEIVTPIPTCTMMLTREYQYVLDREPQKVYDSMEYLLKLKKEGKVEIKGNLGGRQVLYHTPCHLKHLKVGLPGVQLMRTVNAKVVTVDKGCSGIDGGWGLRNYSKAKVVGAKMMEAFSVSDAQNFSTECPLAGLQIRKASGRKAEHPLRLLKEAIENAR</sequence>
<keyword evidence="9" id="KW-1185">Reference proteome</keyword>
<evidence type="ECO:0000259" key="6">
    <source>
        <dbReference type="PROSITE" id="PS51379"/>
    </source>
</evidence>
<dbReference type="KEGG" id="sacd:HS1genome_1233"/>